<sequence>MSHQRTHDGLVLVDTQAPYEVRKFPTVSPKGDEIMVNVKWTASTPLDLHQADGGLLVQYPMRTGSTGAGVVVEVGPDVKHFEVGDRVFGFAHQKDEWRTHQEYATAPEWVFGKIPERFSFEQAVTLPENLVTAFNTISADLKLPTPC</sequence>
<name>A0ACC1NC35_9PEZI</name>
<evidence type="ECO:0000313" key="1">
    <source>
        <dbReference type="EMBL" id="KAJ2976358.1"/>
    </source>
</evidence>
<dbReference type="EMBL" id="JAPDGR010002335">
    <property type="protein sequence ID" value="KAJ2976358.1"/>
    <property type="molecule type" value="Genomic_DNA"/>
</dbReference>
<keyword evidence="2" id="KW-1185">Reference proteome</keyword>
<protein>
    <submittedName>
        <fullName evidence="1">Uncharacterized protein</fullName>
    </submittedName>
</protein>
<proteinExistence type="predicted"/>
<organism evidence="1 2">
    <name type="scientific">Xylaria curta</name>
    <dbReference type="NCBI Taxonomy" id="42375"/>
    <lineage>
        <taxon>Eukaryota</taxon>
        <taxon>Fungi</taxon>
        <taxon>Dikarya</taxon>
        <taxon>Ascomycota</taxon>
        <taxon>Pezizomycotina</taxon>
        <taxon>Sordariomycetes</taxon>
        <taxon>Xylariomycetidae</taxon>
        <taxon>Xylariales</taxon>
        <taxon>Xylariaceae</taxon>
        <taxon>Xylaria</taxon>
    </lineage>
</organism>
<gene>
    <name evidence="1" type="ORF">NUW58_g8106</name>
</gene>
<reference evidence="1" key="1">
    <citation type="submission" date="2022-10" db="EMBL/GenBank/DDBJ databases">
        <title>Genome Sequence of Xylaria curta.</title>
        <authorList>
            <person name="Buettner E."/>
        </authorList>
    </citation>
    <scope>NUCLEOTIDE SEQUENCE</scope>
    <source>
        <strain evidence="1">Babe10</strain>
    </source>
</reference>
<accession>A0ACC1NC35</accession>
<evidence type="ECO:0000313" key="2">
    <source>
        <dbReference type="Proteomes" id="UP001143856"/>
    </source>
</evidence>
<comment type="caution">
    <text evidence="1">The sequence shown here is derived from an EMBL/GenBank/DDBJ whole genome shotgun (WGS) entry which is preliminary data.</text>
</comment>
<dbReference type="Proteomes" id="UP001143856">
    <property type="component" value="Unassembled WGS sequence"/>
</dbReference>